<dbReference type="EMBL" id="JAKNSF020000067">
    <property type="protein sequence ID" value="KAK7722053.1"/>
    <property type="molecule type" value="Genomic_DNA"/>
</dbReference>
<feature type="transmembrane region" description="Helical" evidence="7">
    <location>
        <begin position="132"/>
        <end position="153"/>
    </location>
</feature>
<keyword evidence="4 7" id="KW-0472">Membrane</keyword>
<name>A0ABR1P044_DIAER</name>
<organism evidence="9 10">
    <name type="scientific">Diaporthe eres</name>
    <name type="common">Phomopsis oblonga</name>
    <dbReference type="NCBI Taxonomy" id="83184"/>
    <lineage>
        <taxon>Eukaryota</taxon>
        <taxon>Fungi</taxon>
        <taxon>Dikarya</taxon>
        <taxon>Ascomycota</taxon>
        <taxon>Pezizomycotina</taxon>
        <taxon>Sordariomycetes</taxon>
        <taxon>Sordariomycetidae</taxon>
        <taxon>Diaporthales</taxon>
        <taxon>Diaporthaceae</taxon>
        <taxon>Diaporthe</taxon>
        <taxon>Diaporthe eres species complex</taxon>
    </lineage>
</organism>
<dbReference type="Proteomes" id="UP001430848">
    <property type="component" value="Unassembled WGS sequence"/>
</dbReference>
<evidence type="ECO:0000256" key="2">
    <source>
        <dbReference type="ARBA" id="ARBA00022692"/>
    </source>
</evidence>
<keyword evidence="3 7" id="KW-1133">Transmembrane helix</keyword>
<proteinExistence type="inferred from homology"/>
<reference evidence="9 10" key="1">
    <citation type="submission" date="2024-02" db="EMBL/GenBank/DDBJ databases">
        <title>De novo assembly and annotation of 12 fungi associated with fruit tree decline syndrome in Ontario, Canada.</title>
        <authorList>
            <person name="Sulman M."/>
            <person name="Ellouze W."/>
            <person name="Ilyukhin E."/>
        </authorList>
    </citation>
    <scope>NUCLEOTIDE SEQUENCE [LARGE SCALE GENOMIC DNA]</scope>
    <source>
        <strain evidence="9 10">M169</strain>
    </source>
</reference>
<feature type="transmembrane region" description="Helical" evidence="7">
    <location>
        <begin position="212"/>
        <end position="241"/>
    </location>
</feature>
<evidence type="ECO:0000313" key="9">
    <source>
        <dbReference type="EMBL" id="KAK7722053.1"/>
    </source>
</evidence>
<accession>A0ABR1P044</accession>
<dbReference type="Pfam" id="PF20684">
    <property type="entry name" value="Fung_rhodopsin"/>
    <property type="match status" value="1"/>
</dbReference>
<evidence type="ECO:0000313" key="10">
    <source>
        <dbReference type="Proteomes" id="UP001430848"/>
    </source>
</evidence>
<evidence type="ECO:0000256" key="5">
    <source>
        <dbReference type="ARBA" id="ARBA00038359"/>
    </source>
</evidence>
<comment type="caution">
    <text evidence="9">The sequence shown here is derived from an EMBL/GenBank/DDBJ whole genome shotgun (WGS) entry which is preliminary data.</text>
</comment>
<dbReference type="PANTHER" id="PTHR33048">
    <property type="entry name" value="PTH11-LIKE INTEGRAL MEMBRANE PROTEIN (AFU_ORTHOLOGUE AFUA_5G11245)"/>
    <property type="match status" value="1"/>
</dbReference>
<feature type="transmembrane region" description="Helical" evidence="7">
    <location>
        <begin position="20"/>
        <end position="41"/>
    </location>
</feature>
<evidence type="ECO:0000256" key="6">
    <source>
        <dbReference type="SAM" id="MobiDB-lite"/>
    </source>
</evidence>
<feature type="domain" description="Rhodopsin" evidence="8">
    <location>
        <begin position="37"/>
        <end position="223"/>
    </location>
</feature>
<comment type="similarity">
    <text evidence="5">Belongs to the SAT4 family.</text>
</comment>
<sequence>MPPPGVTPDFDNPDNYKHQNIILHSVVLSFATVAVLVRLYTRAVVKRSFGIDDWFALLSWALALEFSIVMAYATMWGFGMHIYDIRASEILNTMKWLAASQKSYFPLILSIKLCILLGYLRVFKTDRGTNWGIWIGLATCSIFYIVTFFIDVFRCKPVEAAWNPAVNGTCLSYAAFPWATGVFNVVSDFYILLLPLPIIFKMHMPLARRLRIASIFGLGTFVLEANIGLICGCAIAFPAFFDASAPRSLGSLVGSLLAKASASQTSILSPPRSRKDAEGGLRLSEGSPSQSKSRWGKLSRPSKQNIYNEMAEDRNLTG</sequence>
<evidence type="ECO:0000256" key="1">
    <source>
        <dbReference type="ARBA" id="ARBA00004141"/>
    </source>
</evidence>
<evidence type="ECO:0000256" key="4">
    <source>
        <dbReference type="ARBA" id="ARBA00023136"/>
    </source>
</evidence>
<feature type="region of interest" description="Disordered" evidence="6">
    <location>
        <begin position="267"/>
        <end position="318"/>
    </location>
</feature>
<evidence type="ECO:0000259" key="8">
    <source>
        <dbReference type="Pfam" id="PF20684"/>
    </source>
</evidence>
<evidence type="ECO:0000256" key="7">
    <source>
        <dbReference type="SAM" id="Phobius"/>
    </source>
</evidence>
<evidence type="ECO:0000256" key="3">
    <source>
        <dbReference type="ARBA" id="ARBA00022989"/>
    </source>
</evidence>
<gene>
    <name evidence="9" type="ORF">SLS63_009334</name>
</gene>
<keyword evidence="10" id="KW-1185">Reference proteome</keyword>
<dbReference type="InterPro" id="IPR052337">
    <property type="entry name" value="SAT4-like"/>
</dbReference>
<protein>
    <recommendedName>
        <fullName evidence="8">Rhodopsin domain-containing protein</fullName>
    </recommendedName>
</protein>
<dbReference type="PANTHER" id="PTHR33048:SF158">
    <property type="entry name" value="MEMBRANE PROTEIN PTH11-LIKE, PUTATIVE-RELATED"/>
    <property type="match status" value="1"/>
</dbReference>
<dbReference type="InterPro" id="IPR049326">
    <property type="entry name" value="Rhodopsin_dom_fungi"/>
</dbReference>
<keyword evidence="2 7" id="KW-0812">Transmembrane</keyword>
<feature type="transmembrane region" description="Helical" evidence="7">
    <location>
        <begin position="53"/>
        <end position="83"/>
    </location>
</feature>
<feature type="transmembrane region" description="Helical" evidence="7">
    <location>
        <begin position="103"/>
        <end position="120"/>
    </location>
</feature>
<feature type="transmembrane region" description="Helical" evidence="7">
    <location>
        <begin position="173"/>
        <end position="200"/>
    </location>
</feature>
<comment type="subcellular location">
    <subcellularLocation>
        <location evidence="1">Membrane</location>
        <topology evidence="1">Multi-pass membrane protein</topology>
    </subcellularLocation>
</comment>